<dbReference type="Proteomes" id="UP001317259">
    <property type="component" value="Unassembled WGS sequence"/>
</dbReference>
<evidence type="ECO:0000256" key="1">
    <source>
        <dbReference type="SAM" id="MobiDB-lite"/>
    </source>
</evidence>
<keyword evidence="5" id="KW-1185">Reference proteome</keyword>
<protein>
    <submittedName>
        <fullName evidence="4">DUF4342 domain-containing protein</fullName>
    </submittedName>
</protein>
<feature type="region of interest" description="Disordered" evidence="1">
    <location>
        <begin position="79"/>
        <end position="130"/>
    </location>
</feature>
<feature type="domain" description="DUF4342" evidence="3">
    <location>
        <begin position="4"/>
        <end position="78"/>
    </location>
</feature>
<keyword evidence="2" id="KW-0472">Membrane</keyword>
<keyword evidence="2" id="KW-0812">Transmembrane</keyword>
<evidence type="ECO:0000313" key="4">
    <source>
        <dbReference type="EMBL" id="MCK2218986.1"/>
    </source>
</evidence>
<feature type="transmembrane region" description="Helical" evidence="2">
    <location>
        <begin position="46"/>
        <end position="68"/>
    </location>
</feature>
<feature type="compositionally biased region" description="Low complexity" evidence="1">
    <location>
        <begin position="114"/>
        <end position="130"/>
    </location>
</feature>
<gene>
    <name evidence="4" type="ORF">MF672_035095</name>
</gene>
<evidence type="ECO:0000313" key="5">
    <source>
        <dbReference type="Proteomes" id="UP001317259"/>
    </source>
</evidence>
<dbReference type="EMBL" id="JAKRKC020000002">
    <property type="protein sequence ID" value="MCK2218986.1"/>
    <property type="molecule type" value="Genomic_DNA"/>
</dbReference>
<dbReference type="InterPro" id="IPR025642">
    <property type="entry name" value="DUF4342"/>
</dbReference>
<evidence type="ECO:0000259" key="3">
    <source>
        <dbReference type="Pfam" id="PF14242"/>
    </source>
</evidence>
<reference evidence="4 5" key="1">
    <citation type="submission" date="2022-04" db="EMBL/GenBank/DDBJ databases">
        <title>Genome draft of Actinomadura sp. ATCC 31491.</title>
        <authorList>
            <person name="Shi X."/>
            <person name="Du Y."/>
        </authorList>
    </citation>
    <scope>NUCLEOTIDE SEQUENCE [LARGE SCALE GENOMIC DNA]</scope>
    <source>
        <strain evidence="4 5">ATCC 31491</strain>
    </source>
</reference>
<comment type="caution">
    <text evidence="4">The sequence shown here is derived from an EMBL/GenBank/DDBJ whole genome shotgun (WGS) entry which is preliminary data.</text>
</comment>
<keyword evidence="2" id="KW-1133">Transmembrane helix</keyword>
<proteinExistence type="predicted"/>
<name>A0ABT0G4D9_9ACTN</name>
<evidence type="ECO:0000256" key="2">
    <source>
        <dbReference type="SAM" id="Phobius"/>
    </source>
</evidence>
<sequence length="130" mass="13523">MTVTKEEVKVRGSELAGRIKHLLHEGNVRRVIVKDSHGRTVLEVPVTFGVVAFVAAPVVTAAAALAAVAAEWKLQIERAAEPDEPAPPAAPTVPAELPKAEIPKAEPPKPKTPKPVQAAKPAAKAGATQA</sequence>
<organism evidence="4 5">
    <name type="scientific">Actinomadura luzonensis</name>
    <dbReference type="NCBI Taxonomy" id="2805427"/>
    <lineage>
        <taxon>Bacteria</taxon>
        <taxon>Bacillati</taxon>
        <taxon>Actinomycetota</taxon>
        <taxon>Actinomycetes</taxon>
        <taxon>Streptosporangiales</taxon>
        <taxon>Thermomonosporaceae</taxon>
        <taxon>Actinomadura</taxon>
    </lineage>
</organism>
<dbReference type="Pfam" id="PF14242">
    <property type="entry name" value="DUF4342"/>
    <property type="match status" value="1"/>
</dbReference>
<accession>A0ABT0G4D9</accession>
<feature type="compositionally biased region" description="Basic and acidic residues" evidence="1">
    <location>
        <begin position="98"/>
        <end position="109"/>
    </location>
</feature>
<dbReference type="RefSeq" id="WP_242381836.1">
    <property type="nucleotide sequence ID" value="NZ_JAKRKC020000002.1"/>
</dbReference>